<proteinExistence type="predicted"/>
<evidence type="ECO:0008006" key="3">
    <source>
        <dbReference type="Google" id="ProtNLM"/>
    </source>
</evidence>
<dbReference type="PANTHER" id="PTHR39477:SF1">
    <property type="entry name" value="BETA-FLANKING PROTEIN"/>
    <property type="match status" value="1"/>
</dbReference>
<keyword evidence="2" id="KW-1185">Reference proteome</keyword>
<name>A0A0C3QSF0_9AGAM</name>
<reference evidence="2" key="2">
    <citation type="submission" date="2015-01" db="EMBL/GenBank/DDBJ databases">
        <title>Evolutionary Origins and Diversification of the Mycorrhizal Mutualists.</title>
        <authorList>
            <consortium name="DOE Joint Genome Institute"/>
            <consortium name="Mycorrhizal Genomics Consortium"/>
            <person name="Kohler A."/>
            <person name="Kuo A."/>
            <person name="Nagy L.G."/>
            <person name="Floudas D."/>
            <person name="Copeland A."/>
            <person name="Barry K.W."/>
            <person name="Cichocki N."/>
            <person name="Veneault-Fourrey C."/>
            <person name="LaButti K."/>
            <person name="Lindquist E.A."/>
            <person name="Lipzen A."/>
            <person name="Lundell T."/>
            <person name="Morin E."/>
            <person name="Murat C."/>
            <person name="Riley R."/>
            <person name="Ohm R."/>
            <person name="Sun H."/>
            <person name="Tunlid A."/>
            <person name="Henrissat B."/>
            <person name="Grigoriev I.V."/>
            <person name="Hibbett D.S."/>
            <person name="Martin F."/>
        </authorList>
    </citation>
    <scope>NUCLEOTIDE SEQUENCE [LARGE SCALE GENOMIC DNA]</scope>
    <source>
        <strain evidence="2">MUT 4182</strain>
    </source>
</reference>
<dbReference type="OrthoDB" id="2290255at2759"/>
<sequence length="86" mass="8305">MQAMMGGGSLTPEMKTKLVGVAMAEAGKLMDQQGGSSGANKQDAMSTAAKVAMQMLSKGGGGNPTIGGADSGGLGQLAGLASKFLG</sequence>
<protein>
    <recommendedName>
        <fullName evidence="3">Beta-flanking protein</fullName>
    </recommendedName>
</protein>
<dbReference type="EMBL" id="KN822959">
    <property type="protein sequence ID" value="KIO31861.1"/>
    <property type="molecule type" value="Genomic_DNA"/>
</dbReference>
<accession>A0A0C3QSF0</accession>
<organism evidence="1 2">
    <name type="scientific">Tulasnella calospora MUT 4182</name>
    <dbReference type="NCBI Taxonomy" id="1051891"/>
    <lineage>
        <taxon>Eukaryota</taxon>
        <taxon>Fungi</taxon>
        <taxon>Dikarya</taxon>
        <taxon>Basidiomycota</taxon>
        <taxon>Agaricomycotina</taxon>
        <taxon>Agaricomycetes</taxon>
        <taxon>Cantharellales</taxon>
        <taxon>Tulasnellaceae</taxon>
        <taxon>Tulasnella</taxon>
    </lineage>
</organism>
<dbReference type="PANTHER" id="PTHR39477">
    <property type="entry name" value="CHROMOSOME 8, WHOLE GENOME SHOTGUN SEQUENCE"/>
    <property type="match status" value="1"/>
</dbReference>
<dbReference type="Proteomes" id="UP000054248">
    <property type="component" value="Unassembled WGS sequence"/>
</dbReference>
<dbReference type="STRING" id="1051891.A0A0C3QSF0"/>
<evidence type="ECO:0000313" key="2">
    <source>
        <dbReference type="Proteomes" id="UP000054248"/>
    </source>
</evidence>
<evidence type="ECO:0000313" key="1">
    <source>
        <dbReference type="EMBL" id="KIO31861.1"/>
    </source>
</evidence>
<dbReference type="AlphaFoldDB" id="A0A0C3QSF0"/>
<reference evidence="1 2" key="1">
    <citation type="submission" date="2014-04" db="EMBL/GenBank/DDBJ databases">
        <authorList>
            <consortium name="DOE Joint Genome Institute"/>
            <person name="Kuo A."/>
            <person name="Girlanda M."/>
            <person name="Perotto S."/>
            <person name="Kohler A."/>
            <person name="Nagy L.G."/>
            <person name="Floudas D."/>
            <person name="Copeland A."/>
            <person name="Barry K.W."/>
            <person name="Cichocki N."/>
            <person name="Veneault-Fourrey C."/>
            <person name="LaButti K."/>
            <person name="Lindquist E.A."/>
            <person name="Lipzen A."/>
            <person name="Lundell T."/>
            <person name="Morin E."/>
            <person name="Murat C."/>
            <person name="Sun H."/>
            <person name="Tunlid A."/>
            <person name="Henrissat B."/>
            <person name="Grigoriev I.V."/>
            <person name="Hibbett D.S."/>
            <person name="Martin F."/>
            <person name="Nordberg H.P."/>
            <person name="Cantor M.N."/>
            <person name="Hua S.X."/>
        </authorList>
    </citation>
    <scope>NUCLEOTIDE SEQUENCE [LARGE SCALE GENOMIC DNA]</scope>
    <source>
        <strain evidence="1 2">MUT 4182</strain>
    </source>
</reference>
<dbReference type="HOGENOM" id="CLU_2499535_0_0_1"/>
<gene>
    <name evidence="1" type="ORF">M407DRAFT_121518</name>
</gene>